<feature type="compositionally biased region" description="Polar residues" evidence="2">
    <location>
        <begin position="201"/>
        <end position="210"/>
    </location>
</feature>
<feature type="compositionally biased region" description="Polar residues" evidence="2">
    <location>
        <begin position="838"/>
        <end position="847"/>
    </location>
</feature>
<dbReference type="InterPro" id="IPR004276">
    <property type="entry name" value="GlycoTrans_28_N"/>
</dbReference>
<dbReference type="Pfam" id="PF03033">
    <property type="entry name" value="Glyco_transf_28"/>
    <property type="match status" value="1"/>
</dbReference>
<evidence type="ECO:0000256" key="2">
    <source>
        <dbReference type="SAM" id="MobiDB-lite"/>
    </source>
</evidence>
<feature type="region of interest" description="Disordered" evidence="2">
    <location>
        <begin position="1"/>
        <end position="213"/>
    </location>
</feature>
<name>A0A8J2IUC4_FUSEQ</name>
<evidence type="ECO:0000256" key="1">
    <source>
        <dbReference type="ARBA" id="ARBA00022679"/>
    </source>
</evidence>
<organism evidence="5 6">
    <name type="scientific">Fusarium equiseti</name>
    <name type="common">Fusarium scirpi</name>
    <dbReference type="NCBI Taxonomy" id="61235"/>
    <lineage>
        <taxon>Eukaryota</taxon>
        <taxon>Fungi</taxon>
        <taxon>Dikarya</taxon>
        <taxon>Ascomycota</taxon>
        <taxon>Pezizomycotina</taxon>
        <taxon>Sordariomycetes</taxon>
        <taxon>Hypocreomycetidae</taxon>
        <taxon>Hypocreales</taxon>
        <taxon>Nectriaceae</taxon>
        <taxon>Fusarium</taxon>
        <taxon>Fusarium incarnatum-equiseti species complex</taxon>
    </lineage>
</organism>
<evidence type="ECO:0000259" key="4">
    <source>
        <dbReference type="Pfam" id="PF06722"/>
    </source>
</evidence>
<dbReference type="EMBL" id="CAJSTJ010000151">
    <property type="protein sequence ID" value="CAG7562980.1"/>
    <property type="molecule type" value="Genomic_DNA"/>
</dbReference>
<feature type="compositionally biased region" description="Polar residues" evidence="2">
    <location>
        <begin position="264"/>
        <end position="273"/>
    </location>
</feature>
<dbReference type="FunFam" id="3.40.50.2000:FF:000009">
    <property type="entry name" value="Sterol 3-beta-glucosyltransferase UGT80A2"/>
    <property type="match status" value="1"/>
</dbReference>
<sequence>MASQPEDSEKLKLEVSQQYNNEENEEQPTTVITDDRGDLAYPAPIPRPILAPESPLPPRSPKDVVTPGTVPNEDTRQTQVHSQPASVPEVSDQVSPKNSTVRENRPKPTKTWQTEQPRRDHHRHSYFRPGPARAGTSYLNKAIWGGPDNTGLDSRRSSSSSSSDEEQRSTSLQQQPSGGHRKKDKASHKDLSEDKYGHFSVGNQNYQTSGKVKKDGRLRITVNETAGTGYLSKALGAAVSKVAPPRVEQAEKPSNLKIPESPRRSSSSTAVADSRPQTRLNIVIMVIGSRGDAQPFLKIGKVLKEDYGHRVRIATHPAFRDFVEKDSGLEFFSVGGDPSELMAFMVKNPGLIPTLETFKAGDIGRRRAAMATMFDGFWRACVNATDDESDRQNLKMMGEKDPFVADVIIANPPSFAHIHCAEALGIPVHLMFTFPYTPTQAFPHPLASIKNSNVDPGYTNFISYPLVEMMVWQGLGDLVNEFRVKTLALDPVSTLWAPGATYRLHVPFTYLWSPGLVPKPQDWGSEIDVAGFVFLDLASTFEPPKELEDFLAAGDDPIYIGFGSIVVDDADKFTQMIFEAVELAGVRALVSKGWGGLGGEEVPDNIFMLDNTPHDWLFPRVKACVIHGGAGTTAIALKCGKPTMIVPFFGDQNFWGKMVSSADVGPEPVPYKHLNAEKLAEGIEYCLTDKAKQAAEVIAKRIAEEGDGAANAVNEFHRQLNLRSPSILRCSLLKGRTAVWEVKGSNIKLGALAADILVGNGSLTWKRLRLLRHKEWNDFEGPGEPVTGIAGSIASTVGEAFHGVASVPYHWAKRTKSIRKRQSVKRSKKTKKTGNKTPQNNTANAENSADAASIHSETTAEETSGQYVGDMASGVERTATAIAKAPVDLSMALAQGFHNAPRLYGDNTVRRPIRVTGFHSGLRAAGHEFAYGVYDGFTGVVRLPIRGAKENGPIGFVKGTGMGLTGLVLKNLSAVVGPIGYTLKGVVKQAERSKTPQKYIRRARIAQGQREYKALPEDRRKHIEKEIMEGWHVMKELREKLQELEKQRGIAGQIDRVLLDTETMFEDVDIAKRSLTALKQGKDLEDVIYPDGDRGRSEGKSGQNRSMSIRRSLNLTKRHEERKRLASLADADGNINEGRVEDEGEVPPGTDRLTVPAR</sequence>
<protein>
    <recommendedName>
        <fullName evidence="7">Glycosyltransferase family 28 N-terminal domain-containing protein</fullName>
    </recommendedName>
</protein>
<feature type="compositionally biased region" description="Polar residues" evidence="2">
    <location>
        <begin position="855"/>
        <end position="866"/>
    </location>
</feature>
<comment type="caution">
    <text evidence="5">The sequence shown here is derived from an EMBL/GenBank/DDBJ whole genome shotgun (WGS) entry which is preliminary data.</text>
</comment>
<dbReference type="Proteomes" id="UP000693738">
    <property type="component" value="Unassembled WGS sequence"/>
</dbReference>
<proteinExistence type="predicted"/>
<evidence type="ECO:0000313" key="6">
    <source>
        <dbReference type="Proteomes" id="UP000693738"/>
    </source>
</evidence>
<feature type="compositionally biased region" description="Pro residues" evidence="2">
    <location>
        <begin position="43"/>
        <end position="59"/>
    </location>
</feature>
<dbReference type="InterPro" id="IPR010610">
    <property type="entry name" value="EryCIII-like_C"/>
</dbReference>
<accession>A0A8J2IUC4</accession>
<reference evidence="5" key="1">
    <citation type="submission" date="2021-05" db="EMBL/GenBank/DDBJ databases">
        <authorList>
            <person name="Khan N."/>
        </authorList>
    </citation>
    <scope>NUCLEOTIDE SEQUENCE</scope>
</reference>
<dbReference type="AlphaFoldDB" id="A0A8J2IUC4"/>
<feature type="region of interest" description="Disordered" evidence="2">
    <location>
        <begin position="242"/>
        <end position="273"/>
    </location>
</feature>
<feature type="compositionally biased region" description="Polar residues" evidence="2">
    <location>
        <begin position="1100"/>
        <end position="1115"/>
    </location>
</feature>
<dbReference type="CDD" id="cd03784">
    <property type="entry name" value="GT1_Gtf-like"/>
    <property type="match status" value="1"/>
</dbReference>
<feature type="region of interest" description="Disordered" evidence="2">
    <location>
        <begin position="1087"/>
        <end position="1158"/>
    </location>
</feature>
<feature type="compositionally biased region" description="Basic residues" evidence="2">
    <location>
        <begin position="815"/>
        <end position="834"/>
    </location>
</feature>
<dbReference type="PANTHER" id="PTHR48050">
    <property type="entry name" value="STEROL 3-BETA-GLUCOSYLTRANSFERASE"/>
    <property type="match status" value="1"/>
</dbReference>
<evidence type="ECO:0008006" key="7">
    <source>
        <dbReference type="Google" id="ProtNLM"/>
    </source>
</evidence>
<dbReference type="GO" id="GO:0016906">
    <property type="term" value="F:sterol 3-beta-glucosyltransferase activity"/>
    <property type="evidence" value="ECO:0007669"/>
    <property type="project" value="UniProtKB-ARBA"/>
</dbReference>
<dbReference type="PANTHER" id="PTHR48050:SF5">
    <property type="entry name" value="UDP-GLUCOSE,STEROL TRANSFERASE"/>
    <property type="match status" value="1"/>
</dbReference>
<feature type="domain" description="Glycosyltransferase family 28 N-terminal" evidence="3">
    <location>
        <begin position="282"/>
        <end position="443"/>
    </location>
</feature>
<dbReference type="FunFam" id="3.40.50.2000:FF:000100">
    <property type="entry name" value="Glycosyltransferase family 1 protein"/>
    <property type="match status" value="1"/>
</dbReference>
<dbReference type="GO" id="GO:0005975">
    <property type="term" value="P:carbohydrate metabolic process"/>
    <property type="evidence" value="ECO:0007669"/>
    <property type="project" value="InterPro"/>
</dbReference>
<dbReference type="InterPro" id="IPR050426">
    <property type="entry name" value="Glycosyltransferase_28"/>
</dbReference>
<dbReference type="InterPro" id="IPR002213">
    <property type="entry name" value="UDP_glucos_trans"/>
</dbReference>
<feature type="domain" description="Erythromycin biosynthesis protein CIII-like C-terminal" evidence="4">
    <location>
        <begin position="601"/>
        <end position="696"/>
    </location>
</feature>
<gene>
    <name evidence="5" type="ORF">FEQUK3_LOCUS8686</name>
</gene>
<dbReference type="Pfam" id="PF06722">
    <property type="entry name" value="EryCIII-like_C"/>
    <property type="match status" value="1"/>
</dbReference>
<keyword evidence="1" id="KW-0808">Transferase</keyword>
<feature type="compositionally biased region" description="Basic and acidic residues" evidence="2">
    <location>
        <begin position="1087"/>
        <end position="1099"/>
    </location>
</feature>
<evidence type="ECO:0000313" key="5">
    <source>
        <dbReference type="EMBL" id="CAG7562980.1"/>
    </source>
</evidence>
<feature type="region of interest" description="Disordered" evidence="2">
    <location>
        <begin position="815"/>
        <end position="867"/>
    </location>
</feature>
<evidence type="ECO:0000259" key="3">
    <source>
        <dbReference type="Pfam" id="PF03033"/>
    </source>
</evidence>
<feature type="compositionally biased region" description="Basic and acidic residues" evidence="2">
    <location>
        <begin position="187"/>
        <end position="197"/>
    </location>
</feature>